<dbReference type="InterPro" id="IPR014729">
    <property type="entry name" value="Rossmann-like_a/b/a_fold"/>
</dbReference>
<keyword evidence="3" id="KW-0694">RNA-binding</keyword>
<dbReference type="PANTHER" id="PTHR37825">
    <property type="entry name" value="TRNA(MET) CYTIDINE ACETATE LIGASE"/>
    <property type="match status" value="1"/>
</dbReference>
<dbReference type="Proteomes" id="UP000198778">
    <property type="component" value="Unassembled WGS sequence"/>
</dbReference>
<dbReference type="EC" id="6.3.4.-" evidence="3"/>
<dbReference type="PANTHER" id="PTHR37825:SF1">
    <property type="entry name" value="TRNA(MET) CYTIDINE ACETATE LIGASE"/>
    <property type="match status" value="1"/>
</dbReference>
<dbReference type="InterPro" id="IPR008513">
    <property type="entry name" value="tRNA(Met)_cyd_acetate_ligase"/>
</dbReference>
<keyword evidence="3" id="KW-0547">Nucleotide-binding</keyword>
<comment type="similarity">
    <text evidence="3">Belongs to the TmcAL family.</text>
</comment>
<feature type="binding site" evidence="3">
    <location>
        <position position="185"/>
    </location>
    <ligand>
        <name>ATP</name>
        <dbReference type="ChEBI" id="CHEBI:30616"/>
    </ligand>
</feature>
<keyword evidence="3" id="KW-0963">Cytoplasm</keyword>
<dbReference type="GO" id="GO:0006400">
    <property type="term" value="P:tRNA modification"/>
    <property type="evidence" value="ECO:0007669"/>
    <property type="project" value="UniProtKB-UniRule"/>
</dbReference>
<comment type="subcellular location">
    <subcellularLocation>
        <location evidence="3">Cytoplasm</location>
    </subcellularLocation>
</comment>
<dbReference type="SUPFAM" id="SSF52374">
    <property type="entry name" value="Nucleotidylyl transferase"/>
    <property type="match status" value="1"/>
</dbReference>
<dbReference type="NCBIfam" id="NF010191">
    <property type="entry name" value="PRK13670.1"/>
    <property type="match status" value="1"/>
</dbReference>
<feature type="binding site" evidence="3">
    <location>
        <begin position="7"/>
        <end position="20"/>
    </location>
    <ligand>
        <name>ATP</name>
        <dbReference type="ChEBI" id="CHEBI:30616"/>
    </ligand>
</feature>
<dbReference type="STRING" id="745820.SAMN04488053_101232"/>
<dbReference type="Gene3D" id="3.40.50.620">
    <property type="entry name" value="HUPs"/>
    <property type="match status" value="1"/>
</dbReference>
<dbReference type="Pfam" id="PF05636">
    <property type="entry name" value="HIGH_NTase1"/>
    <property type="match status" value="1"/>
</dbReference>
<keyword evidence="3" id="KW-0067">ATP-binding</keyword>
<dbReference type="GO" id="GO:0005524">
    <property type="term" value="F:ATP binding"/>
    <property type="evidence" value="ECO:0007669"/>
    <property type="project" value="UniProtKB-KW"/>
</dbReference>
<keyword evidence="5" id="KW-1185">Reference proteome</keyword>
<dbReference type="GO" id="GO:0016740">
    <property type="term" value="F:transferase activity"/>
    <property type="evidence" value="ECO:0007669"/>
    <property type="project" value="UniProtKB-KW"/>
</dbReference>
<keyword evidence="4" id="KW-0808">Transferase</keyword>
<keyword evidence="1 3" id="KW-0436">Ligase</keyword>
<comment type="function">
    <text evidence="3">Catalyzes the formation of N(4)-acetylcytidine (ac(4)C) at the wobble position of elongator tRNA(Met), using acetate and ATP as substrates. First activates an acetate ion to form acetyladenylate (Ac-AMP) and then transfers the acetyl group to tRNA to form ac(4)C34.</text>
</comment>
<dbReference type="GO" id="GO:0005737">
    <property type="term" value="C:cytoplasm"/>
    <property type="evidence" value="ECO:0007669"/>
    <property type="project" value="UniProtKB-SubCell"/>
</dbReference>
<protein>
    <recommendedName>
        <fullName evidence="3">tRNA(Met) cytidine acetate ligase</fullName>
        <ecNumber evidence="3">6.3.4.-</ecNumber>
    </recommendedName>
</protein>
<evidence type="ECO:0000256" key="3">
    <source>
        <dbReference type="HAMAP-Rule" id="MF_01539"/>
    </source>
</evidence>
<sequence>MRVLGLIVEYNPFHNGHKLHLDESIKKCGADITIAVMSGSFLQRGEPALVDKWTRTQMALAQGVDLVIELPYQYAVQKAEIFAQGAVASLHEMGATHICFGSEAGEIQPFYTTMDWMRMHKSKLDIKIKEHSASGKSYPRSFSEAFSELNNEPGAVDLSKPNNILGYHYTIEAEKHGIHSATIQRTGAGHNEYFPNYTAKIASATSLRNLIGDTGVSSIKNFVPEKTFQLLVDYQKNNRMFHTWENYYPFLQYKLLTMTPDTLKTIYECDEGLENRLLRFKYMPTFSSFIDAVKTKRYTRTRLQRLCVHILTNSEKKTIRELAWKDPDFIRVLGINNSGRTHLNKIKKKLSVPLITKVKDSAGTSYIYSSSAADIHSHILPAESRKFDYEHPIIIE</sequence>
<evidence type="ECO:0000313" key="5">
    <source>
        <dbReference type="Proteomes" id="UP000198778"/>
    </source>
</evidence>
<organism evidence="4 5">
    <name type="scientific">Alkalicoccus daliensis</name>
    <dbReference type="NCBI Taxonomy" id="745820"/>
    <lineage>
        <taxon>Bacteria</taxon>
        <taxon>Bacillati</taxon>
        <taxon>Bacillota</taxon>
        <taxon>Bacilli</taxon>
        <taxon>Bacillales</taxon>
        <taxon>Bacillaceae</taxon>
        <taxon>Alkalicoccus</taxon>
    </lineage>
</organism>
<dbReference type="HAMAP" id="MF_01539">
    <property type="entry name" value="TmcAL"/>
    <property type="match status" value="1"/>
</dbReference>
<comment type="caution">
    <text evidence="3">Lacks conserved residue(s) required for the propagation of feature annotation.</text>
</comment>
<evidence type="ECO:0000313" key="4">
    <source>
        <dbReference type="EMBL" id="SDN24563.1"/>
    </source>
</evidence>
<keyword evidence="3" id="KW-0820">tRNA-binding</keyword>
<dbReference type="RefSeq" id="WP_175444140.1">
    <property type="nucleotide sequence ID" value="NZ_FNIL01000001.1"/>
</dbReference>
<evidence type="ECO:0000256" key="1">
    <source>
        <dbReference type="ARBA" id="ARBA00022598"/>
    </source>
</evidence>
<dbReference type="AlphaFoldDB" id="A0A1G9ZV64"/>
<name>A0A1G9ZV64_9BACI</name>
<evidence type="ECO:0000256" key="2">
    <source>
        <dbReference type="ARBA" id="ARBA00022694"/>
    </source>
</evidence>
<dbReference type="GO" id="GO:0000049">
    <property type="term" value="F:tRNA binding"/>
    <property type="evidence" value="ECO:0007669"/>
    <property type="project" value="UniProtKB-KW"/>
</dbReference>
<reference evidence="5" key="1">
    <citation type="submission" date="2016-10" db="EMBL/GenBank/DDBJ databases">
        <authorList>
            <person name="Varghese N."/>
            <person name="Submissions S."/>
        </authorList>
    </citation>
    <scope>NUCLEOTIDE SEQUENCE [LARGE SCALE GENOMIC DNA]</scope>
    <source>
        <strain evidence="5">CGMCC 1.10369</strain>
    </source>
</reference>
<proteinExistence type="inferred from homology"/>
<feature type="binding site" evidence="3">
    <location>
        <position position="101"/>
    </location>
    <ligand>
        <name>ATP</name>
        <dbReference type="ChEBI" id="CHEBI:30616"/>
    </ligand>
</feature>
<dbReference type="GO" id="GO:0016879">
    <property type="term" value="F:ligase activity, forming carbon-nitrogen bonds"/>
    <property type="evidence" value="ECO:0007669"/>
    <property type="project" value="UniProtKB-UniRule"/>
</dbReference>
<gene>
    <name evidence="3" type="primary">tmcAL</name>
    <name evidence="4" type="ORF">SAMN04488053_101232</name>
</gene>
<dbReference type="EMBL" id="FNIL01000001">
    <property type="protein sequence ID" value="SDN24563.1"/>
    <property type="molecule type" value="Genomic_DNA"/>
</dbReference>
<keyword evidence="2 3" id="KW-0819">tRNA processing</keyword>
<comment type="catalytic activity">
    <reaction evidence="3">
        <text>cytidine(34) in elongator tRNA(Met) + acetate + ATP = N(4)-acetylcytidine(34) in elongator tRNA(Met) + AMP + diphosphate</text>
        <dbReference type="Rhea" id="RHEA:58144"/>
        <dbReference type="Rhea" id="RHEA-COMP:10693"/>
        <dbReference type="Rhea" id="RHEA-COMP:10694"/>
        <dbReference type="ChEBI" id="CHEBI:30089"/>
        <dbReference type="ChEBI" id="CHEBI:30616"/>
        <dbReference type="ChEBI" id="CHEBI:33019"/>
        <dbReference type="ChEBI" id="CHEBI:74900"/>
        <dbReference type="ChEBI" id="CHEBI:82748"/>
        <dbReference type="ChEBI" id="CHEBI:456215"/>
    </reaction>
</comment>
<accession>A0A1G9ZV64</accession>
<feature type="binding site" evidence="3">
    <location>
        <position position="162"/>
    </location>
    <ligand>
        <name>ATP</name>
        <dbReference type="ChEBI" id="CHEBI:30616"/>
    </ligand>
</feature>